<dbReference type="Gene3D" id="3.40.50.720">
    <property type="entry name" value="NAD(P)-binding Rossmann-like Domain"/>
    <property type="match status" value="1"/>
</dbReference>
<dbReference type="PRINTS" id="PR00080">
    <property type="entry name" value="SDRFAMILY"/>
</dbReference>
<dbReference type="SMART" id="SM00822">
    <property type="entry name" value="PKS_KR"/>
    <property type="match status" value="1"/>
</dbReference>
<comment type="similarity">
    <text evidence="1">Belongs to the short-chain dehydrogenases/reductases (SDR) family.</text>
</comment>
<evidence type="ECO:0000313" key="5">
    <source>
        <dbReference type="Proteomes" id="UP000298218"/>
    </source>
</evidence>
<dbReference type="RefSeq" id="WP_134174923.1">
    <property type="nucleotide sequence ID" value="NZ_SODI01000001.1"/>
</dbReference>
<accession>A0A4Y8KKP4</accession>
<evidence type="ECO:0000313" key="4">
    <source>
        <dbReference type="EMBL" id="TFD75177.1"/>
    </source>
</evidence>
<dbReference type="Pfam" id="PF13561">
    <property type="entry name" value="adh_short_C2"/>
    <property type="match status" value="1"/>
</dbReference>
<reference evidence="4 5" key="1">
    <citation type="submission" date="2019-03" db="EMBL/GenBank/DDBJ databases">
        <title>Genomics of glacier-inhabiting Cryobacterium strains.</title>
        <authorList>
            <person name="Liu Q."/>
            <person name="Xin Y.-H."/>
        </authorList>
    </citation>
    <scope>NUCLEOTIDE SEQUENCE [LARGE SCALE GENOMIC DNA]</scope>
    <source>
        <strain evidence="4 5">CGMCC 1.4292</strain>
    </source>
</reference>
<dbReference type="PROSITE" id="PS00061">
    <property type="entry name" value="ADH_SHORT"/>
    <property type="match status" value="1"/>
</dbReference>
<dbReference type="InterPro" id="IPR002347">
    <property type="entry name" value="SDR_fam"/>
</dbReference>
<evidence type="ECO:0000256" key="1">
    <source>
        <dbReference type="ARBA" id="ARBA00006484"/>
    </source>
</evidence>
<dbReference type="InterPro" id="IPR057326">
    <property type="entry name" value="KR_dom"/>
</dbReference>
<keyword evidence="5" id="KW-1185">Reference proteome</keyword>
<dbReference type="AlphaFoldDB" id="A0A4Y8KKP4"/>
<protein>
    <submittedName>
        <fullName evidence="4">SDR family oxidoreductase</fullName>
    </submittedName>
</protein>
<sequence length="270" mass="27577">MPEPRTASSTSASTARTVLITGAAGGLGRAFALGFAAQGDRVVAADTNLEGAQQTAALIEEAGGTALALHANVTSLDSVTQMAADAAAFDAEFTGGTGSTNTGHIDVIINNAAIYATITRSAFEEIDVDEWDLVMAVNLKGPWLVTRACSPYLQSGSHVVNLSSATVMSGSAHWAHYVASKGGVIALTRVLAKELGDRNVTVNAIAPGFTLTEASYGLIEGAADYGVDRGSIKRASEPDDIVGAALFLAGPGSSYITGQTLVVDGGRQFL</sequence>
<keyword evidence="2" id="KW-0560">Oxidoreductase</keyword>
<dbReference type="PANTHER" id="PTHR42760">
    <property type="entry name" value="SHORT-CHAIN DEHYDROGENASES/REDUCTASES FAMILY MEMBER"/>
    <property type="match status" value="1"/>
</dbReference>
<comment type="caution">
    <text evidence="4">The sequence shown here is derived from an EMBL/GenBank/DDBJ whole genome shotgun (WGS) entry which is preliminary data.</text>
</comment>
<proteinExistence type="inferred from homology"/>
<dbReference type="SUPFAM" id="SSF51735">
    <property type="entry name" value="NAD(P)-binding Rossmann-fold domains"/>
    <property type="match status" value="1"/>
</dbReference>
<feature type="domain" description="Ketoreductase" evidence="3">
    <location>
        <begin position="16"/>
        <end position="208"/>
    </location>
</feature>
<dbReference type="PRINTS" id="PR00081">
    <property type="entry name" value="GDHRDH"/>
</dbReference>
<gene>
    <name evidence="4" type="ORF">E3T53_16395</name>
</gene>
<dbReference type="InterPro" id="IPR020904">
    <property type="entry name" value="Sc_DH/Rdtase_CS"/>
</dbReference>
<dbReference type="Proteomes" id="UP000298218">
    <property type="component" value="Unassembled WGS sequence"/>
</dbReference>
<evidence type="ECO:0000259" key="3">
    <source>
        <dbReference type="SMART" id="SM00822"/>
    </source>
</evidence>
<dbReference type="InterPro" id="IPR036291">
    <property type="entry name" value="NAD(P)-bd_dom_sf"/>
</dbReference>
<dbReference type="OrthoDB" id="286404at2"/>
<dbReference type="FunFam" id="3.40.50.720:FF:000084">
    <property type="entry name" value="Short-chain dehydrogenase reductase"/>
    <property type="match status" value="1"/>
</dbReference>
<evidence type="ECO:0000256" key="2">
    <source>
        <dbReference type="ARBA" id="ARBA00023002"/>
    </source>
</evidence>
<dbReference type="EMBL" id="SOHQ01000045">
    <property type="protein sequence ID" value="TFD75177.1"/>
    <property type="molecule type" value="Genomic_DNA"/>
</dbReference>
<dbReference type="CDD" id="cd05233">
    <property type="entry name" value="SDR_c"/>
    <property type="match status" value="1"/>
</dbReference>
<name>A0A4Y8KKP4_9MICO</name>
<dbReference type="GO" id="GO:0016616">
    <property type="term" value="F:oxidoreductase activity, acting on the CH-OH group of donors, NAD or NADP as acceptor"/>
    <property type="evidence" value="ECO:0007669"/>
    <property type="project" value="UniProtKB-ARBA"/>
</dbReference>
<organism evidence="4 5">
    <name type="scientific">Cryobacterium psychrophilum</name>
    <dbReference type="NCBI Taxonomy" id="41988"/>
    <lineage>
        <taxon>Bacteria</taxon>
        <taxon>Bacillati</taxon>
        <taxon>Actinomycetota</taxon>
        <taxon>Actinomycetes</taxon>
        <taxon>Micrococcales</taxon>
        <taxon>Microbacteriaceae</taxon>
        <taxon>Cryobacterium</taxon>
    </lineage>
</organism>